<dbReference type="NCBIfam" id="TIGR02532">
    <property type="entry name" value="IV_pilin_GFxxxE"/>
    <property type="match status" value="1"/>
</dbReference>
<evidence type="ECO:0000313" key="3">
    <source>
        <dbReference type="Proteomes" id="UP000007844"/>
    </source>
</evidence>
<evidence type="ECO:0000256" key="1">
    <source>
        <dbReference type="SAM" id="Phobius"/>
    </source>
</evidence>
<keyword evidence="1" id="KW-0812">Transmembrane</keyword>
<organism evidence="2 3">
    <name type="scientific">Desulfocurvibacter africanus subsp. africanus str. Walvis Bay</name>
    <dbReference type="NCBI Taxonomy" id="690850"/>
    <lineage>
        <taxon>Bacteria</taxon>
        <taxon>Pseudomonadati</taxon>
        <taxon>Thermodesulfobacteriota</taxon>
        <taxon>Desulfovibrionia</taxon>
        <taxon>Desulfovibrionales</taxon>
        <taxon>Desulfovibrionaceae</taxon>
        <taxon>Desulfocurvibacter</taxon>
    </lineage>
</organism>
<evidence type="ECO:0008006" key="4">
    <source>
        <dbReference type="Google" id="ProtNLM"/>
    </source>
</evidence>
<proteinExistence type="predicted"/>
<dbReference type="KEGG" id="daf:Desaf_0890"/>
<keyword evidence="1" id="KW-1133">Transmembrane helix</keyword>
<dbReference type="PROSITE" id="PS00409">
    <property type="entry name" value="PROKAR_NTER_METHYL"/>
    <property type="match status" value="1"/>
</dbReference>
<gene>
    <name evidence="2" type="ORF">Desaf_0890</name>
</gene>
<dbReference type="EMBL" id="CP003221">
    <property type="protein sequence ID" value="EGJ49238.1"/>
    <property type="molecule type" value="Genomic_DNA"/>
</dbReference>
<keyword evidence="3" id="KW-1185">Reference proteome</keyword>
<reference evidence="2 3" key="1">
    <citation type="journal article" date="2011" name="J. Bacteriol.">
        <title>Genome sequence of the mercury-methylating and pleomorphic Desulfovibrio africanus Strain Walvis Bay.</title>
        <authorList>
            <person name="Brown S.D."/>
            <person name="Wall J.D."/>
            <person name="Kucken A.M."/>
            <person name="Gilmour C.C."/>
            <person name="Podar M."/>
            <person name="Brandt C.C."/>
            <person name="Teshima H."/>
            <person name="Detter J.C."/>
            <person name="Han C.S."/>
            <person name="Land M.L."/>
            <person name="Lucas S."/>
            <person name="Han J."/>
            <person name="Pennacchio L."/>
            <person name="Nolan M."/>
            <person name="Pitluck S."/>
            <person name="Woyke T."/>
            <person name="Goodwin L."/>
            <person name="Palumbo A.V."/>
            <person name="Elias D.A."/>
        </authorList>
    </citation>
    <scope>NUCLEOTIDE SEQUENCE [LARGE SCALE GENOMIC DNA]</scope>
    <source>
        <strain evidence="2 3">Walvis Bay</strain>
    </source>
</reference>
<dbReference type="InterPro" id="IPR045584">
    <property type="entry name" value="Pilin-like"/>
</dbReference>
<sequence length="132" mass="13393">MTARKRDIDRKAQAGFTLIELIAVIVILGLLSAVAIPKFLDLQDEAAEAAAAGVAGGLASAFALNYAACAAGDAGCETVDDCDDGWTLLEGGQTADYTITAGPIVVGKPTTCTVTGPTPQSATANFTGIRFN</sequence>
<dbReference type="eggNOG" id="COG2165">
    <property type="taxonomic scope" value="Bacteria"/>
</dbReference>
<dbReference type="SUPFAM" id="SSF54523">
    <property type="entry name" value="Pili subunits"/>
    <property type="match status" value="1"/>
</dbReference>
<evidence type="ECO:0000313" key="2">
    <source>
        <dbReference type="EMBL" id="EGJ49238.1"/>
    </source>
</evidence>
<dbReference type="AlphaFoldDB" id="F3YUY8"/>
<dbReference type="Proteomes" id="UP000007844">
    <property type="component" value="Chromosome"/>
</dbReference>
<dbReference type="Gene3D" id="3.30.700.10">
    <property type="entry name" value="Glycoprotein, Type 4 Pilin"/>
    <property type="match status" value="1"/>
</dbReference>
<keyword evidence="1" id="KW-0472">Membrane</keyword>
<dbReference type="InterPro" id="IPR012902">
    <property type="entry name" value="N_methyl_site"/>
</dbReference>
<dbReference type="Pfam" id="PF07963">
    <property type="entry name" value="N_methyl"/>
    <property type="match status" value="1"/>
</dbReference>
<name>F3YUY8_DESAF</name>
<protein>
    <recommendedName>
        <fullName evidence="4">Prepilin-type N-terminal cleavage/methylation domain-containing protein</fullName>
    </recommendedName>
</protein>
<dbReference type="HOGENOM" id="CLU_098637_4_0_7"/>
<dbReference type="STRING" id="690850.Desaf_0890"/>
<feature type="transmembrane region" description="Helical" evidence="1">
    <location>
        <begin position="12"/>
        <end position="36"/>
    </location>
</feature>
<dbReference type="RefSeq" id="WP_014259058.1">
    <property type="nucleotide sequence ID" value="NC_016629.1"/>
</dbReference>
<accession>F3YUY8</accession>